<gene>
    <name evidence="1" type="ORF">G7067_03470</name>
</gene>
<dbReference type="Gene3D" id="3.90.660.20">
    <property type="entry name" value="Protoporphyrinogen oxidase, mitochondrial, domain 2"/>
    <property type="match status" value="1"/>
</dbReference>
<dbReference type="Proteomes" id="UP000501387">
    <property type="component" value="Chromosome"/>
</dbReference>
<dbReference type="KEGG" id="lins:G7067_03470"/>
<keyword evidence="2" id="KW-1185">Reference proteome</keyword>
<name>A0A6G8FH57_9MICO</name>
<dbReference type="Gene3D" id="3.50.50.60">
    <property type="entry name" value="FAD/NAD(P)-binding domain"/>
    <property type="match status" value="1"/>
</dbReference>
<dbReference type="AlphaFoldDB" id="A0A6G8FH57"/>
<protein>
    <submittedName>
        <fullName evidence="1">Uncharacterized protein</fullName>
    </submittedName>
</protein>
<evidence type="ECO:0000313" key="1">
    <source>
        <dbReference type="EMBL" id="QIM15687.1"/>
    </source>
</evidence>
<sequence length="386" mass="41524">MTDVYISGASLPALAAALECAEVGLQVRVLINYEERGIAGLDERGVPDPDGSLVAFFHHVAAPIAPGDDPNTDLDPVYAPLRPVQLRDFRGNWTLQPEPAVAGIPAVPMSAQSLALLGTGGGMRASLDRIKPVLTIGKAHNLGPLVRSRLGRAVLEQLVEPCVRERFGASADEAEVAVVAPGLNEAMTRAGSLSGAALAISEREVARETTVRPAAGWQALETAIIDRLRLYGAEIVRGSLLRAAPVEEGWRVEEHAHPGTEIQARVLVVDQSLPQPETIDTALRFLAPEAWRAYVRVQVSDPGITDLEHDALQTVQLANGEVWSLRLEREGAGSYCARLSGPEPCSRNTSVTTVPLTLKSRLRRTRCCRPPESMLSTEGKHRPVSR</sequence>
<reference evidence="1 2" key="1">
    <citation type="submission" date="2020-03" db="EMBL/GenBank/DDBJ databases">
        <title>Leucobacter sp. nov., isolated from beetles.</title>
        <authorList>
            <person name="Hyun D.-W."/>
            <person name="Bae J.-W."/>
        </authorList>
    </citation>
    <scope>NUCLEOTIDE SEQUENCE [LARGE SCALE GENOMIC DNA]</scope>
    <source>
        <strain evidence="1 2">HDW9B</strain>
    </source>
</reference>
<evidence type="ECO:0000313" key="2">
    <source>
        <dbReference type="Proteomes" id="UP000501387"/>
    </source>
</evidence>
<organism evidence="1 2">
    <name type="scientific">Leucobacter insecticola</name>
    <dbReference type="NCBI Taxonomy" id="2714934"/>
    <lineage>
        <taxon>Bacteria</taxon>
        <taxon>Bacillati</taxon>
        <taxon>Actinomycetota</taxon>
        <taxon>Actinomycetes</taxon>
        <taxon>Micrococcales</taxon>
        <taxon>Microbacteriaceae</taxon>
        <taxon>Leucobacter</taxon>
    </lineage>
</organism>
<dbReference type="RefSeq" id="WP_166322008.1">
    <property type="nucleotide sequence ID" value="NZ_CP049934.1"/>
</dbReference>
<dbReference type="EMBL" id="CP049934">
    <property type="protein sequence ID" value="QIM15687.1"/>
    <property type="molecule type" value="Genomic_DNA"/>
</dbReference>
<proteinExistence type="predicted"/>
<dbReference type="Gene3D" id="1.10.3110.10">
    <property type="entry name" value="protoporphyrinogen ix oxidase, domain 3"/>
    <property type="match status" value="1"/>
</dbReference>
<accession>A0A6G8FH57</accession>
<dbReference type="InterPro" id="IPR036188">
    <property type="entry name" value="FAD/NAD-bd_sf"/>
</dbReference>